<dbReference type="PANTHER" id="PTHR47506:SF1">
    <property type="entry name" value="HTH-TYPE TRANSCRIPTIONAL REGULATOR YJDC"/>
    <property type="match status" value="1"/>
</dbReference>
<dbReference type="SUPFAM" id="SSF48498">
    <property type="entry name" value="Tetracyclin repressor-like, C-terminal domain"/>
    <property type="match status" value="1"/>
</dbReference>
<evidence type="ECO:0000256" key="4">
    <source>
        <dbReference type="PROSITE-ProRule" id="PRU00335"/>
    </source>
</evidence>
<keyword evidence="1" id="KW-0805">Transcription regulation</keyword>
<evidence type="ECO:0000256" key="3">
    <source>
        <dbReference type="ARBA" id="ARBA00023163"/>
    </source>
</evidence>
<gene>
    <name evidence="6" type="ORF">SAMN04488128_105497</name>
</gene>
<keyword evidence="2 4" id="KW-0238">DNA-binding</keyword>
<dbReference type="PROSITE" id="PS50977">
    <property type="entry name" value="HTH_TETR_2"/>
    <property type="match status" value="1"/>
</dbReference>
<dbReference type="AlphaFoldDB" id="A0A1T4TMV3"/>
<dbReference type="InterPro" id="IPR036271">
    <property type="entry name" value="Tet_transcr_reg_TetR-rel_C_sf"/>
</dbReference>
<evidence type="ECO:0000256" key="2">
    <source>
        <dbReference type="ARBA" id="ARBA00023125"/>
    </source>
</evidence>
<sequence length="184" mass="20882">MTLMKDKIVTLADKLIRVKGFNAFSYKDIADPLSVKNAAVHYHFPSKADLGMAVIGEEMQRFQHSVQQWQQLPEEEQLALLVDVFRKHCYAGNVCLMGSLAPDYETLTPQMQEKINEMAEAIVEWVTTCLEKGRKNKRFHFKGTAGDRALLVISNLQSSLLLARVMGPEAFDRIGRQLLEDLRS</sequence>
<dbReference type="InterPro" id="IPR009057">
    <property type="entry name" value="Homeodomain-like_sf"/>
</dbReference>
<dbReference type="InterPro" id="IPR001647">
    <property type="entry name" value="HTH_TetR"/>
</dbReference>
<proteinExistence type="predicted"/>
<accession>A0A1T4TMV3</accession>
<evidence type="ECO:0000313" key="6">
    <source>
        <dbReference type="EMBL" id="SKA41727.1"/>
    </source>
</evidence>
<feature type="DNA-binding region" description="H-T-H motif" evidence="4">
    <location>
        <begin position="25"/>
        <end position="44"/>
    </location>
</feature>
<dbReference type="SUPFAM" id="SSF46689">
    <property type="entry name" value="Homeodomain-like"/>
    <property type="match status" value="1"/>
</dbReference>
<feature type="domain" description="HTH tetR-type" evidence="5">
    <location>
        <begin position="2"/>
        <end position="62"/>
    </location>
</feature>
<dbReference type="GO" id="GO:0003677">
    <property type="term" value="F:DNA binding"/>
    <property type="evidence" value="ECO:0007669"/>
    <property type="project" value="UniProtKB-UniRule"/>
</dbReference>
<dbReference type="EMBL" id="FUWZ01000005">
    <property type="protein sequence ID" value="SKA41727.1"/>
    <property type="molecule type" value="Genomic_DNA"/>
</dbReference>
<evidence type="ECO:0000256" key="1">
    <source>
        <dbReference type="ARBA" id="ARBA00023015"/>
    </source>
</evidence>
<dbReference type="Proteomes" id="UP000190367">
    <property type="component" value="Unassembled WGS sequence"/>
</dbReference>
<dbReference type="PANTHER" id="PTHR47506">
    <property type="entry name" value="TRANSCRIPTIONAL REGULATORY PROTEIN"/>
    <property type="match status" value="1"/>
</dbReference>
<organism evidence="6 7">
    <name type="scientific">Chitinophaga eiseniae</name>
    <dbReference type="NCBI Taxonomy" id="634771"/>
    <lineage>
        <taxon>Bacteria</taxon>
        <taxon>Pseudomonadati</taxon>
        <taxon>Bacteroidota</taxon>
        <taxon>Chitinophagia</taxon>
        <taxon>Chitinophagales</taxon>
        <taxon>Chitinophagaceae</taxon>
        <taxon>Chitinophaga</taxon>
    </lineage>
</organism>
<evidence type="ECO:0000259" key="5">
    <source>
        <dbReference type="PROSITE" id="PS50977"/>
    </source>
</evidence>
<name>A0A1T4TMV3_9BACT</name>
<dbReference type="Gene3D" id="1.10.357.10">
    <property type="entry name" value="Tetracycline Repressor, domain 2"/>
    <property type="match status" value="1"/>
</dbReference>
<dbReference type="STRING" id="634771.SAMN04488128_105497"/>
<evidence type="ECO:0000313" key="7">
    <source>
        <dbReference type="Proteomes" id="UP000190367"/>
    </source>
</evidence>
<reference evidence="7" key="1">
    <citation type="submission" date="2017-02" db="EMBL/GenBank/DDBJ databases">
        <authorList>
            <person name="Varghese N."/>
            <person name="Submissions S."/>
        </authorList>
    </citation>
    <scope>NUCLEOTIDE SEQUENCE [LARGE SCALE GENOMIC DNA]</scope>
    <source>
        <strain evidence="7">DSM 22224</strain>
    </source>
</reference>
<dbReference type="Pfam" id="PF00440">
    <property type="entry name" value="TetR_N"/>
    <property type="match status" value="1"/>
</dbReference>
<keyword evidence="3" id="KW-0804">Transcription</keyword>
<protein>
    <submittedName>
        <fullName evidence="6">Transcriptional regulator, TetR family</fullName>
    </submittedName>
</protein>
<keyword evidence="7" id="KW-1185">Reference proteome</keyword>